<dbReference type="Proteomes" id="UP001595803">
    <property type="component" value="Unassembled WGS sequence"/>
</dbReference>
<dbReference type="Pfam" id="PF00156">
    <property type="entry name" value="Pribosyltran"/>
    <property type="match status" value="1"/>
</dbReference>
<dbReference type="PANTHER" id="PTHR47505">
    <property type="entry name" value="DNA UTILIZATION PROTEIN YHGH"/>
    <property type="match status" value="1"/>
</dbReference>
<comment type="caution">
    <text evidence="4">The sequence shown here is derived from an EMBL/GenBank/DDBJ whole genome shotgun (WGS) entry which is preliminary data.</text>
</comment>
<dbReference type="Gene3D" id="3.40.50.2020">
    <property type="match status" value="1"/>
</dbReference>
<evidence type="ECO:0000256" key="1">
    <source>
        <dbReference type="ARBA" id="ARBA00008007"/>
    </source>
</evidence>
<protein>
    <submittedName>
        <fullName evidence="4">ComF family protein</fullName>
    </submittedName>
</protein>
<dbReference type="CDD" id="cd06223">
    <property type="entry name" value="PRTases_typeI"/>
    <property type="match status" value="1"/>
</dbReference>
<name>A0ABV7Z5P1_9DEIO</name>
<dbReference type="InterPro" id="IPR044005">
    <property type="entry name" value="DZR_2"/>
</dbReference>
<dbReference type="RefSeq" id="WP_322473992.1">
    <property type="nucleotide sequence ID" value="NZ_JBHRZG010000008.1"/>
</dbReference>
<evidence type="ECO:0000313" key="5">
    <source>
        <dbReference type="Proteomes" id="UP001595803"/>
    </source>
</evidence>
<evidence type="ECO:0000313" key="4">
    <source>
        <dbReference type="EMBL" id="MFC3832761.1"/>
    </source>
</evidence>
<dbReference type="InterPro" id="IPR000836">
    <property type="entry name" value="PRTase_dom"/>
</dbReference>
<dbReference type="SUPFAM" id="SSF53271">
    <property type="entry name" value="PRTase-like"/>
    <property type="match status" value="1"/>
</dbReference>
<dbReference type="Pfam" id="PF18912">
    <property type="entry name" value="DZR_2"/>
    <property type="match status" value="1"/>
</dbReference>
<feature type="domain" description="Phosphoribosyltransferase" evidence="2">
    <location>
        <begin position="124"/>
        <end position="212"/>
    </location>
</feature>
<keyword evidence="5" id="KW-1185">Reference proteome</keyword>
<dbReference type="InterPro" id="IPR051910">
    <property type="entry name" value="ComF/GntX_DNA_util-trans"/>
</dbReference>
<accession>A0ABV7Z5P1</accession>
<evidence type="ECO:0000259" key="3">
    <source>
        <dbReference type="Pfam" id="PF18912"/>
    </source>
</evidence>
<organism evidence="4 5">
    <name type="scientific">Deinococcus rufus</name>
    <dbReference type="NCBI Taxonomy" id="2136097"/>
    <lineage>
        <taxon>Bacteria</taxon>
        <taxon>Thermotogati</taxon>
        <taxon>Deinococcota</taxon>
        <taxon>Deinococci</taxon>
        <taxon>Deinococcales</taxon>
        <taxon>Deinococcaceae</taxon>
        <taxon>Deinococcus</taxon>
    </lineage>
</organism>
<dbReference type="InterPro" id="IPR029057">
    <property type="entry name" value="PRTase-like"/>
</dbReference>
<dbReference type="EMBL" id="JBHRZG010000008">
    <property type="protein sequence ID" value="MFC3832761.1"/>
    <property type="molecule type" value="Genomic_DNA"/>
</dbReference>
<gene>
    <name evidence="4" type="ORF">ACFOSB_07820</name>
</gene>
<reference evidence="5" key="1">
    <citation type="journal article" date="2019" name="Int. J. Syst. Evol. Microbiol.">
        <title>The Global Catalogue of Microorganisms (GCM) 10K type strain sequencing project: providing services to taxonomists for standard genome sequencing and annotation.</title>
        <authorList>
            <consortium name="The Broad Institute Genomics Platform"/>
            <consortium name="The Broad Institute Genome Sequencing Center for Infectious Disease"/>
            <person name="Wu L."/>
            <person name="Ma J."/>
        </authorList>
    </citation>
    <scope>NUCLEOTIDE SEQUENCE [LARGE SCALE GENOMIC DNA]</scope>
    <source>
        <strain evidence="5">CCTCC AB 2017081</strain>
    </source>
</reference>
<dbReference type="PANTHER" id="PTHR47505:SF1">
    <property type="entry name" value="DNA UTILIZATION PROTEIN YHGH"/>
    <property type="match status" value="1"/>
</dbReference>
<evidence type="ECO:0000259" key="2">
    <source>
        <dbReference type="Pfam" id="PF00156"/>
    </source>
</evidence>
<feature type="domain" description="Double zinc ribbon" evidence="3">
    <location>
        <begin position="12"/>
        <end position="46"/>
    </location>
</feature>
<sequence>MADPAATLSGWLRRLLPQPCPGCGAQLGAERGLCPACRAGLRPRVDSHSPLRGRAQPHLITLGEYRGVHRRAVRALKFGGARDLAGVLGEALAAGVPQDWNVRAVVPVPLHASRQRQRGFNQAALLGSVVAVQLGVPCVDALIRTRATGQQAKQHAAQRDHMDGAFALRPGVLPPGAVLIVDDVLTTGATLNACQEVVLGSGVPEVYAAVVAR</sequence>
<comment type="similarity">
    <text evidence="1">Belongs to the ComF/GntX family.</text>
</comment>
<proteinExistence type="inferred from homology"/>